<dbReference type="PROSITE" id="PS51257">
    <property type="entry name" value="PROKAR_LIPOPROTEIN"/>
    <property type="match status" value="1"/>
</dbReference>
<name>A0ABV5B7L9_9BACL</name>
<keyword evidence="6" id="KW-0732">Signal</keyword>
<dbReference type="InterPro" id="IPR036582">
    <property type="entry name" value="Mao_N_sf"/>
</dbReference>
<evidence type="ECO:0000256" key="2">
    <source>
        <dbReference type="ARBA" id="ARBA00022670"/>
    </source>
</evidence>
<reference evidence="8 9" key="1">
    <citation type="submission" date="2024-09" db="EMBL/GenBank/DDBJ databases">
        <authorList>
            <person name="Ruan L."/>
        </authorList>
    </citation>
    <scope>NUCLEOTIDE SEQUENCE [LARGE SCALE GENOMIC DNA]</scope>
    <source>
        <strain evidence="8 9">D33</strain>
    </source>
</reference>
<feature type="region of interest" description="Disordered" evidence="5">
    <location>
        <begin position="163"/>
        <end position="182"/>
    </location>
</feature>
<dbReference type="RefSeq" id="WP_375525479.1">
    <property type="nucleotide sequence ID" value="NZ_JBHILM010000012.1"/>
</dbReference>
<evidence type="ECO:0000256" key="1">
    <source>
        <dbReference type="ARBA" id="ARBA00007074"/>
    </source>
</evidence>
<dbReference type="PANTHER" id="PTHR47053">
    <property type="entry name" value="MUREIN DD-ENDOPEPTIDASE MEPH-RELATED"/>
    <property type="match status" value="1"/>
</dbReference>
<dbReference type="Pfam" id="PF07833">
    <property type="entry name" value="Cu_amine_oxidN1"/>
    <property type="match status" value="1"/>
</dbReference>
<evidence type="ECO:0000313" key="9">
    <source>
        <dbReference type="Proteomes" id="UP001580407"/>
    </source>
</evidence>
<gene>
    <name evidence="8" type="ORF">ACE3NQ_12310</name>
</gene>
<feature type="chain" id="PRO_5046948179" evidence="6">
    <location>
        <begin position="31"/>
        <end position="317"/>
    </location>
</feature>
<evidence type="ECO:0000256" key="6">
    <source>
        <dbReference type="SAM" id="SignalP"/>
    </source>
</evidence>
<dbReference type="SUPFAM" id="SSF55383">
    <property type="entry name" value="Copper amine oxidase, domain N"/>
    <property type="match status" value="1"/>
</dbReference>
<dbReference type="InterPro" id="IPR000064">
    <property type="entry name" value="NLP_P60_dom"/>
</dbReference>
<keyword evidence="4" id="KW-0788">Thiol protease</keyword>
<evidence type="ECO:0000256" key="4">
    <source>
        <dbReference type="ARBA" id="ARBA00022807"/>
    </source>
</evidence>
<protein>
    <submittedName>
        <fullName evidence="8">C40 family peptidase</fullName>
    </submittedName>
</protein>
<keyword evidence="3" id="KW-0378">Hydrolase</keyword>
<dbReference type="InterPro" id="IPR038765">
    <property type="entry name" value="Papain-like_cys_pep_sf"/>
</dbReference>
<proteinExistence type="inferred from homology"/>
<accession>A0ABV5B7L9</accession>
<dbReference type="InterPro" id="IPR012854">
    <property type="entry name" value="Cu_amine_oxidase-like_N"/>
</dbReference>
<dbReference type="PANTHER" id="PTHR47053:SF1">
    <property type="entry name" value="MUREIN DD-ENDOPEPTIDASE MEPH-RELATED"/>
    <property type="match status" value="1"/>
</dbReference>
<dbReference type="Gene3D" id="3.90.1720.10">
    <property type="entry name" value="endopeptidase domain like (from Nostoc punctiforme)"/>
    <property type="match status" value="1"/>
</dbReference>
<dbReference type="InterPro" id="IPR051202">
    <property type="entry name" value="Peptidase_C40"/>
</dbReference>
<dbReference type="Pfam" id="PF00877">
    <property type="entry name" value="NLPC_P60"/>
    <property type="match status" value="1"/>
</dbReference>
<comment type="similarity">
    <text evidence="1">Belongs to the peptidase C40 family.</text>
</comment>
<feature type="signal peptide" evidence="6">
    <location>
        <begin position="1"/>
        <end position="30"/>
    </location>
</feature>
<keyword evidence="2" id="KW-0645">Protease</keyword>
<sequence>MLFRSGCMCIGKMMIAGAVVALLGSGCASSANQQTSKTEPARLGTKQNGASHIRMMAADGSTMHDIRAYKDGQNKVWLPVKDTMQSFNYKLHQGKDGGYLIGDTDPVYAVHAGKKEARAGDRILQLPEAPKQIGGRPYITSESLSQLLGTNVQWDQGRSQVRIYPPDNPGQQETKASGKGSLKELSLTASDRTQLISYCEKFSGTPYEFGAPDYAEHHTFDCSSFVQHVFNHFNIELPRSSISQSGVGTTVAQQDLQQGDLMFFYTPGRYATNRTVGHVGIYAGNNKILHTYGDPGVTVTDFNDYWKGRFLFAKRVQ</sequence>
<evidence type="ECO:0000259" key="7">
    <source>
        <dbReference type="PROSITE" id="PS51935"/>
    </source>
</evidence>
<dbReference type="EMBL" id="JBHILM010000012">
    <property type="protein sequence ID" value="MFB5681698.1"/>
    <property type="molecule type" value="Genomic_DNA"/>
</dbReference>
<organism evidence="8 9">
    <name type="scientific">Paenibacillus terreus</name>
    <dbReference type="NCBI Taxonomy" id="1387834"/>
    <lineage>
        <taxon>Bacteria</taxon>
        <taxon>Bacillati</taxon>
        <taxon>Bacillota</taxon>
        <taxon>Bacilli</taxon>
        <taxon>Bacillales</taxon>
        <taxon>Paenibacillaceae</taxon>
        <taxon>Paenibacillus</taxon>
    </lineage>
</organism>
<dbReference type="PROSITE" id="PS51935">
    <property type="entry name" value="NLPC_P60"/>
    <property type="match status" value="1"/>
</dbReference>
<keyword evidence="9" id="KW-1185">Reference proteome</keyword>
<comment type="caution">
    <text evidence="8">The sequence shown here is derived from an EMBL/GenBank/DDBJ whole genome shotgun (WGS) entry which is preliminary data.</text>
</comment>
<evidence type="ECO:0000256" key="5">
    <source>
        <dbReference type="SAM" id="MobiDB-lite"/>
    </source>
</evidence>
<dbReference type="SUPFAM" id="SSF54001">
    <property type="entry name" value="Cysteine proteinases"/>
    <property type="match status" value="1"/>
</dbReference>
<evidence type="ECO:0000256" key="3">
    <source>
        <dbReference type="ARBA" id="ARBA00022801"/>
    </source>
</evidence>
<feature type="domain" description="NlpC/P60" evidence="7">
    <location>
        <begin position="189"/>
        <end position="317"/>
    </location>
</feature>
<evidence type="ECO:0000313" key="8">
    <source>
        <dbReference type="EMBL" id="MFB5681698.1"/>
    </source>
</evidence>
<dbReference type="Proteomes" id="UP001580407">
    <property type="component" value="Unassembled WGS sequence"/>
</dbReference>